<dbReference type="Gene3D" id="2.60.40.420">
    <property type="entry name" value="Cupredoxins - blue copper proteins"/>
    <property type="match status" value="1"/>
</dbReference>
<feature type="transmembrane region" description="Helical" evidence="1">
    <location>
        <begin position="193"/>
        <end position="213"/>
    </location>
</feature>
<dbReference type="Proteomes" id="UP000291933">
    <property type="component" value="Unassembled WGS sequence"/>
</dbReference>
<dbReference type="PANTHER" id="PTHR42208:SF1">
    <property type="entry name" value="HEAVY METAL TRANSPORTER"/>
    <property type="match status" value="1"/>
</dbReference>
<feature type="domain" description="Urease accessory protein UreH-like transmembrane" evidence="2">
    <location>
        <begin position="7"/>
        <end position="211"/>
    </location>
</feature>
<keyword evidence="1" id="KW-0472">Membrane</keyword>
<protein>
    <recommendedName>
        <fullName evidence="6">Sulfite exporter TauE/SafE family protein</fullName>
    </recommendedName>
</protein>
<dbReference type="AlphaFoldDB" id="A0A4Q9KLG4"/>
<dbReference type="InterPro" id="IPR039447">
    <property type="entry name" value="UreH-like_TM_dom"/>
</dbReference>
<dbReference type="EMBL" id="SDMR01000007">
    <property type="protein sequence ID" value="TBT95065.1"/>
    <property type="molecule type" value="Genomic_DNA"/>
</dbReference>
<organism evidence="4 5">
    <name type="scientific">Propioniciclava tarda</name>
    <dbReference type="NCBI Taxonomy" id="433330"/>
    <lineage>
        <taxon>Bacteria</taxon>
        <taxon>Bacillati</taxon>
        <taxon>Actinomycetota</taxon>
        <taxon>Actinomycetes</taxon>
        <taxon>Propionibacteriales</taxon>
        <taxon>Propionibacteriaceae</taxon>
        <taxon>Propioniciclava</taxon>
    </lineage>
</organism>
<dbReference type="InterPro" id="IPR028096">
    <property type="entry name" value="EfeO_Cupredoxin"/>
</dbReference>
<evidence type="ECO:0000259" key="3">
    <source>
        <dbReference type="Pfam" id="PF13473"/>
    </source>
</evidence>
<comment type="caution">
    <text evidence="4">The sequence shown here is derived from an EMBL/GenBank/DDBJ whole genome shotgun (WGS) entry which is preliminary data.</text>
</comment>
<feature type="transmembrane region" description="Helical" evidence="1">
    <location>
        <begin position="133"/>
        <end position="156"/>
    </location>
</feature>
<accession>A0A4Q9KLG4</accession>
<keyword evidence="1" id="KW-1133">Transmembrane helix</keyword>
<sequence>MVNWWLILAAGLLAGATTCAVTQGGLLVGLIARQRKASGAVRRSVADDLAPVGGFLIGKLISHTVAGAALGAVGVALGLSPMVGTVALLVAGALMVVLGFSALGVPGFKNLTFTPPDSWLGAVRRQTRSGSALAPFLLGLAVLLIPCGVTLSMMMLAATSGSPMTGALVMAVFVLGTAPLFAVYGFLSARLPFGRALSTALGVLVVAFGVWTFNSGLVAGGSPVSLPLPGARGSGPGTVVSAAPGQVQEVRIQAFDQGYQPSDVTVAAGAPVKVTFTTKNVYSCILATTMPTLNQRTFLPSNGSKTLDLGVLAPGDYPIVCSMGMYTATLHVR</sequence>
<feature type="transmembrane region" description="Helical" evidence="1">
    <location>
        <begin position="60"/>
        <end position="79"/>
    </location>
</feature>
<evidence type="ECO:0000256" key="1">
    <source>
        <dbReference type="SAM" id="Phobius"/>
    </source>
</evidence>
<proteinExistence type="predicted"/>
<dbReference type="InterPro" id="IPR008972">
    <property type="entry name" value="Cupredoxin"/>
</dbReference>
<feature type="transmembrane region" description="Helical" evidence="1">
    <location>
        <begin position="86"/>
        <end position="108"/>
    </location>
</feature>
<keyword evidence="1" id="KW-0812">Transmembrane</keyword>
<reference evidence="4 5" key="1">
    <citation type="submission" date="2019-01" db="EMBL/GenBank/DDBJ databases">
        <title>Lactibacter flavus gen. nov., sp. nov., a novel bacterium of the family Propionibacteriaceae isolated from raw milk and dairy products.</title>
        <authorList>
            <person name="Huptas C."/>
            <person name="Wenning M."/>
            <person name="Breitenwieser F."/>
            <person name="Doll E."/>
            <person name="Von Neubeck M."/>
            <person name="Busse H.-J."/>
            <person name="Scherer S."/>
        </authorList>
    </citation>
    <scope>NUCLEOTIDE SEQUENCE [LARGE SCALE GENOMIC DNA]</scope>
    <source>
        <strain evidence="4 5">DSM 22130</strain>
    </source>
</reference>
<feature type="transmembrane region" description="Helical" evidence="1">
    <location>
        <begin position="168"/>
        <end position="187"/>
    </location>
</feature>
<dbReference type="Pfam" id="PF13473">
    <property type="entry name" value="Cupredoxin_1"/>
    <property type="match status" value="1"/>
</dbReference>
<dbReference type="SUPFAM" id="SSF49503">
    <property type="entry name" value="Cupredoxins"/>
    <property type="match status" value="1"/>
</dbReference>
<evidence type="ECO:0000313" key="4">
    <source>
        <dbReference type="EMBL" id="TBT95065.1"/>
    </source>
</evidence>
<gene>
    <name evidence="4" type="ORF">ET996_07295</name>
</gene>
<evidence type="ECO:0000259" key="2">
    <source>
        <dbReference type="Pfam" id="PF13386"/>
    </source>
</evidence>
<keyword evidence="5" id="KW-1185">Reference proteome</keyword>
<name>A0A4Q9KLG4_PROTD</name>
<dbReference type="RefSeq" id="WP_131171903.1">
    <property type="nucleotide sequence ID" value="NZ_FXTL01000006.1"/>
</dbReference>
<dbReference type="PANTHER" id="PTHR42208">
    <property type="entry name" value="HEAVY METAL TRANSPORTER-RELATED"/>
    <property type="match status" value="1"/>
</dbReference>
<evidence type="ECO:0008006" key="6">
    <source>
        <dbReference type="Google" id="ProtNLM"/>
    </source>
</evidence>
<dbReference type="OrthoDB" id="5502616at2"/>
<evidence type="ECO:0000313" key="5">
    <source>
        <dbReference type="Proteomes" id="UP000291933"/>
    </source>
</evidence>
<dbReference type="Pfam" id="PF13386">
    <property type="entry name" value="DsbD_2"/>
    <property type="match status" value="1"/>
</dbReference>
<feature type="domain" description="EfeO-type cupredoxin-like" evidence="3">
    <location>
        <begin position="245"/>
        <end position="329"/>
    </location>
</feature>